<feature type="non-terminal residue" evidence="1">
    <location>
        <position position="119"/>
    </location>
</feature>
<evidence type="ECO:0000313" key="1">
    <source>
        <dbReference type="EMBL" id="CAH3185378.1"/>
    </source>
</evidence>
<gene>
    <name evidence="1" type="ORF">PLOB_00032543</name>
</gene>
<organism evidence="1 2">
    <name type="scientific">Porites lobata</name>
    <dbReference type="NCBI Taxonomy" id="104759"/>
    <lineage>
        <taxon>Eukaryota</taxon>
        <taxon>Metazoa</taxon>
        <taxon>Cnidaria</taxon>
        <taxon>Anthozoa</taxon>
        <taxon>Hexacorallia</taxon>
        <taxon>Scleractinia</taxon>
        <taxon>Fungiina</taxon>
        <taxon>Poritidae</taxon>
        <taxon>Porites</taxon>
    </lineage>
</organism>
<reference evidence="1 2" key="1">
    <citation type="submission" date="2022-05" db="EMBL/GenBank/DDBJ databases">
        <authorList>
            <consortium name="Genoscope - CEA"/>
            <person name="William W."/>
        </authorList>
    </citation>
    <scope>NUCLEOTIDE SEQUENCE [LARGE SCALE GENOMIC DNA]</scope>
</reference>
<proteinExistence type="predicted"/>
<dbReference type="Proteomes" id="UP001159405">
    <property type="component" value="Unassembled WGS sequence"/>
</dbReference>
<name>A0ABN8S1E0_9CNID</name>
<dbReference type="EMBL" id="CALNXK010000424">
    <property type="protein sequence ID" value="CAH3185378.1"/>
    <property type="molecule type" value="Genomic_DNA"/>
</dbReference>
<protein>
    <submittedName>
        <fullName evidence="1">Uncharacterized protein</fullName>
    </submittedName>
</protein>
<comment type="caution">
    <text evidence="1">The sequence shown here is derived from an EMBL/GenBank/DDBJ whole genome shotgun (WGS) entry which is preliminary data.</text>
</comment>
<keyword evidence="2" id="KW-1185">Reference proteome</keyword>
<evidence type="ECO:0000313" key="2">
    <source>
        <dbReference type="Proteomes" id="UP001159405"/>
    </source>
</evidence>
<accession>A0ABN8S1E0</accession>
<sequence length="119" mass="13544">MASTAVVNCSGLQVEDNCLFLRPVLFGYVIYDLLFSDSQTGLNSFLFQEKSNAEEKVAKTKDTTEPPSTTRAEVVDLSKEEKDHFAGDRYKEFLKEQRKREEDLAAKRKSATKKLNFPD</sequence>